<feature type="binding site" evidence="9">
    <location>
        <begin position="38"/>
        <end position="45"/>
    </location>
    <ligand>
        <name>ATP</name>
        <dbReference type="ChEBI" id="CHEBI:30616"/>
        <label>1</label>
    </ligand>
</feature>
<evidence type="ECO:0000256" key="4">
    <source>
        <dbReference type="ARBA" id="ARBA00022763"/>
    </source>
</evidence>
<keyword evidence="2 9" id="KW-0677">Repeat</keyword>
<dbReference type="EMBL" id="JASBAO010000001">
    <property type="protein sequence ID" value="MDI2090128.1"/>
    <property type="molecule type" value="Genomic_DNA"/>
</dbReference>
<feature type="compositionally biased region" description="Low complexity" evidence="10">
    <location>
        <begin position="505"/>
        <end position="518"/>
    </location>
</feature>
<keyword evidence="1 9" id="KW-0963">Cytoplasm</keyword>
<comment type="catalytic activity">
    <reaction evidence="9">
        <text>ATP + H2O = ADP + phosphate + H(+)</text>
        <dbReference type="Rhea" id="RHEA:13065"/>
        <dbReference type="ChEBI" id="CHEBI:15377"/>
        <dbReference type="ChEBI" id="CHEBI:15378"/>
        <dbReference type="ChEBI" id="CHEBI:30616"/>
        <dbReference type="ChEBI" id="CHEBI:43474"/>
        <dbReference type="ChEBI" id="CHEBI:456216"/>
    </reaction>
</comment>
<dbReference type="InterPro" id="IPR017871">
    <property type="entry name" value="ABC_transporter-like_CS"/>
</dbReference>
<comment type="caution">
    <text evidence="12">The sequence shown here is derived from an EMBL/GenBank/DDBJ whole genome shotgun (WGS) entry which is preliminary data.</text>
</comment>
<dbReference type="EC" id="3.6.1.-" evidence="9"/>
<evidence type="ECO:0000256" key="10">
    <source>
        <dbReference type="SAM" id="MobiDB-lite"/>
    </source>
</evidence>
<name>A0ABT6PZ55_9PROT</name>
<dbReference type="HAMAP" id="MF_00848">
    <property type="entry name" value="Uup"/>
    <property type="match status" value="1"/>
</dbReference>
<dbReference type="InterPro" id="IPR037118">
    <property type="entry name" value="Val-tRNA_synth_C_sf"/>
</dbReference>
<feature type="domain" description="ABC transporter" evidence="11">
    <location>
        <begin position="283"/>
        <end position="503"/>
    </location>
</feature>
<keyword evidence="8 9" id="KW-0234">DNA repair</keyword>
<dbReference type="CDD" id="cd03221">
    <property type="entry name" value="ABCF_EF-3"/>
    <property type="match status" value="2"/>
</dbReference>
<evidence type="ECO:0000256" key="8">
    <source>
        <dbReference type="ARBA" id="ARBA00023204"/>
    </source>
</evidence>
<dbReference type="InterPro" id="IPR032524">
    <property type="entry name" value="ABC_tran_C"/>
</dbReference>
<dbReference type="PROSITE" id="PS50893">
    <property type="entry name" value="ABC_TRANSPORTER_2"/>
    <property type="match status" value="2"/>
</dbReference>
<dbReference type="InterPro" id="IPR027417">
    <property type="entry name" value="P-loop_NTPase"/>
</dbReference>
<dbReference type="GO" id="GO:0005524">
    <property type="term" value="F:ATP binding"/>
    <property type="evidence" value="ECO:0007669"/>
    <property type="project" value="UniProtKB-KW"/>
</dbReference>
<dbReference type="InterPro" id="IPR003439">
    <property type="entry name" value="ABC_transporter-like_ATP-bd"/>
</dbReference>
<comment type="function">
    <text evidence="9">Probably plays a role in ribosome assembly or function. May be involved in resolution of branched DNA intermediates that result from template switching in postreplication gaps. Binds DNA and has ATPase activity.</text>
</comment>
<keyword evidence="5 9" id="KW-0378">Hydrolase</keyword>
<organism evidence="12 13">
    <name type="scientific">Commensalibacter oyaizuii</name>
    <dbReference type="NCBI Taxonomy" id="3043873"/>
    <lineage>
        <taxon>Bacteria</taxon>
        <taxon>Pseudomonadati</taxon>
        <taxon>Pseudomonadota</taxon>
        <taxon>Alphaproteobacteria</taxon>
        <taxon>Acetobacterales</taxon>
        <taxon>Acetobacteraceae</taxon>
    </lineage>
</organism>
<proteinExistence type="inferred from homology"/>
<evidence type="ECO:0000256" key="7">
    <source>
        <dbReference type="ARBA" id="ARBA00023125"/>
    </source>
</evidence>
<sequence length="601" mass="67240">MSTPLLLLQDISYTLGGKPLLDNASLSIAAGERVCLVGRNGSGKSTLLKITVGQQHADSGNIFLQPGTSVQYLSQEPDLSGYNTTLDYVCSVLPNPEDHYRARILLSALGLEGDENPKNLSGGEARRCALAKALAPKPDLLLLDEPTNHLDLPAIEWLESELKSLSSAMIIISHDRRFLENMANGIIWIDRGQIRQLNQKFSQFEIWKEEFFEQEAVEHHKLNRQIAREEDWVRYGVTARRKRNVRRMAELADLRQKRQDIVKNPSMSSLQASQADISGKLVVVAEQLNKSYGDQIIIKNLDLRILRGDRLGIVGPNGAGKTTLLRVLTGQEPPDSGEIKIGSNLEINTLDQQRNLLDPNKTLAQTLTSGSGDYVQVGGEKKHVVGYMKEFMFNPEQAKTPVHALSGGEKARLLLACALAKPSNVLILDEPTNDLDLETLDLLQELLASYPGTVLVVSHDRDFLDRVATSTLIAGGNGEWIEYAGGYSDMMALRKQSQKDVEPIKQNSNNKSNTSSKPTKGKSQKLSYKDQFELDHLPEKLEKLNTQIELLNQKLADPSLYEKDLKAFHTYTEQLTKAHQDHHQMEERWLELEMLQEELKQ</sequence>
<comment type="subcellular location">
    <subcellularLocation>
        <location evidence="9">Cytoplasm</location>
    </subcellularLocation>
    <text evidence="9">Associates with ribosomes.</text>
</comment>
<evidence type="ECO:0000256" key="1">
    <source>
        <dbReference type="ARBA" id="ARBA00022490"/>
    </source>
</evidence>
<feature type="domain" description="ABC transporter" evidence="11">
    <location>
        <begin position="6"/>
        <end position="216"/>
    </location>
</feature>
<keyword evidence="13" id="KW-1185">Reference proteome</keyword>
<keyword evidence="7 9" id="KW-0238">DNA-binding</keyword>
<dbReference type="Pfam" id="PF00005">
    <property type="entry name" value="ABC_tran"/>
    <property type="match status" value="2"/>
</dbReference>
<dbReference type="InterPro" id="IPR043686">
    <property type="entry name" value="Uup"/>
</dbReference>
<evidence type="ECO:0000256" key="3">
    <source>
        <dbReference type="ARBA" id="ARBA00022741"/>
    </source>
</evidence>
<dbReference type="PROSITE" id="PS00211">
    <property type="entry name" value="ABC_TRANSPORTER_1"/>
    <property type="match status" value="1"/>
</dbReference>
<dbReference type="SUPFAM" id="SSF52540">
    <property type="entry name" value="P-loop containing nucleoside triphosphate hydrolases"/>
    <property type="match status" value="2"/>
</dbReference>
<feature type="binding site" evidence="9">
    <location>
        <begin position="315"/>
        <end position="322"/>
    </location>
    <ligand>
        <name>ATP</name>
        <dbReference type="ChEBI" id="CHEBI:30616"/>
        <label>2</label>
    </ligand>
</feature>
<evidence type="ECO:0000313" key="12">
    <source>
        <dbReference type="EMBL" id="MDI2090128.1"/>
    </source>
</evidence>
<dbReference type="PANTHER" id="PTHR42855">
    <property type="entry name" value="ABC TRANSPORTER ATP-BINDING SUBUNIT"/>
    <property type="match status" value="1"/>
</dbReference>
<keyword evidence="3 9" id="KW-0547">Nucleotide-binding</keyword>
<evidence type="ECO:0000313" key="13">
    <source>
        <dbReference type="Proteomes" id="UP001431634"/>
    </source>
</evidence>
<dbReference type="SMART" id="SM00382">
    <property type="entry name" value="AAA"/>
    <property type="match status" value="2"/>
</dbReference>
<evidence type="ECO:0000259" key="11">
    <source>
        <dbReference type="PROSITE" id="PS50893"/>
    </source>
</evidence>
<dbReference type="InterPro" id="IPR003593">
    <property type="entry name" value="AAA+_ATPase"/>
</dbReference>
<comment type="similarity">
    <text evidence="9">Belongs to the ABC transporter superfamily. ABCF family. Uup subfamily.</text>
</comment>
<evidence type="ECO:0000256" key="9">
    <source>
        <dbReference type="HAMAP-Rule" id="MF_00848"/>
    </source>
</evidence>
<dbReference type="InterPro" id="IPR051309">
    <property type="entry name" value="ABCF_ATPase"/>
</dbReference>
<feature type="region of interest" description="Disordered" evidence="10">
    <location>
        <begin position="496"/>
        <end position="527"/>
    </location>
</feature>
<evidence type="ECO:0000256" key="2">
    <source>
        <dbReference type="ARBA" id="ARBA00022737"/>
    </source>
</evidence>
<protein>
    <recommendedName>
        <fullName evidence="9">ATP-binding protein Uup</fullName>
        <ecNumber evidence="9">3.6.1.-</ecNumber>
    </recommendedName>
</protein>
<dbReference type="PANTHER" id="PTHR42855:SF1">
    <property type="entry name" value="ABC TRANSPORTER DOMAIN-CONTAINING PROTEIN"/>
    <property type="match status" value="1"/>
</dbReference>
<dbReference type="Gene3D" id="1.10.287.380">
    <property type="entry name" value="Valyl-tRNA synthetase, C-terminal domain"/>
    <property type="match status" value="1"/>
</dbReference>
<reference evidence="12" key="1">
    <citation type="submission" date="2023-05" db="EMBL/GenBank/DDBJ databases">
        <title>Whole genome sequence of Commensalibacter sp.</title>
        <authorList>
            <person name="Charoenyingcharoen P."/>
            <person name="Yukphan P."/>
        </authorList>
    </citation>
    <scope>NUCLEOTIDE SEQUENCE</scope>
    <source>
        <strain evidence="12">TBRC 16381</strain>
    </source>
</reference>
<evidence type="ECO:0000256" key="6">
    <source>
        <dbReference type="ARBA" id="ARBA00022840"/>
    </source>
</evidence>
<keyword evidence="6 9" id="KW-0067">ATP-binding</keyword>
<dbReference type="RefSeq" id="WP_281447279.1">
    <property type="nucleotide sequence ID" value="NZ_JASBAO010000001.1"/>
</dbReference>
<dbReference type="Gene3D" id="3.40.50.300">
    <property type="entry name" value="P-loop containing nucleotide triphosphate hydrolases"/>
    <property type="match status" value="2"/>
</dbReference>
<dbReference type="Pfam" id="PF16326">
    <property type="entry name" value="ABC_tran_CTD"/>
    <property type="match status" value="1"/>
</dbReference>
<evidence type="ECO:0000256" key="5">
    <source>
        <dbReference type="ARBA" id="ARBA00022801"/>
    </source>
</evidence>
<gene>
    <name evidence="9" type="primary">uup</name>
    <name evidence="12" type="ORF">QJV27_01815</name>
</gene>
<keyword evidence="4 9" id="KW-0227">DNA damage</keyword>
<dbReference type="Proteomes" id="UP001431634">
    <property type="component" value="Unassembled WGS sequence"/>
</dbReference>
<accession>A0ABT6PZ55</accession>